<accession>A0ACC0WEK3</accession>
<reference evidence="1 2" key="1">
    <citation type="journal article" date="2022" name="bioRxiv">
        <title>The genome of the oomycete Peronosclerospora sorghi, a cosmopolitan pathogen of maize and sorghum, is inflated with dispersed pseudogenes.</title>
        <authorList>
            <person name="Fletcher K."/>
            <person name="Martin F."/>
            <person name="Isakeit T."/>
            <person name="Cavanaugh K."/>
            <person name="Magill C."/>
            <person name="Michelmore R."/>
        </authorList>
    </citation>
    <scope>NUCLEOTIDE SEQUENCE [LARGE SCALE GENOMIC DNA]</scope>
    <source>
        <strain evidence="1">P6</strain>
    </source>
</reference>
<organism evidence="1 2">
    <name type="scientific">Peronosclerospora sorghi</name>
    <dbReference type="NCBI Taxonomy" id="230839"/>
    <lineage>
        <taxon>Eukaryota</taxon>
        <taxon>Sar</taxon>
        <taxon>Stramenopiles</taxon>
        <taxon>Oomycota</taxon>
        <taxon>Peronosporomycetes</taxon>
        <taxon>Peronosporales</taxon>
        <taxon>Peronosporaceae</taxon>
        <taxon>Peronosclerospora</taxon>
    </lineage>
</organism>
<evidence type="ECO:0000313" key="2">
    <source>
        <dbReference type="Proteomes" id="UP001163321"/>
    </source>
</evidence>
<evidence type="ECO:0000313" key="1">
    <source>
        <dbReference type="EMBL" id="KAI9916842.1"/>
    </source>
</evidence>
<proteinExistence type="predicted"/>
<comment type="caution">
    <text evidence="1">The sequence shown here is derived from an EMBL/GenBank/DDBJ whole genome shotgun (WGS) entry which is preliminary data.</text>
</comment>
<keyword evidence="2" id="KW-1185">Reference proteome</keyword>
<protein>
    <submittedName>
        <fullName evidence="1">Uncharacterized protein</fullName>
    </submittedName>
</protein>
<dbReference type="EMBL" id="CM047581">
    <property type="protein sequence ID" value="KAI9916842.1"/>
    <property type="molecule type" value="Genomic_DNA"/>
</dbReference>
<dbReference type="Proteomes" id="UP001163321">
    <property type="component" value="Chromosome 2"/>
</dbReference>
<sequence>MWSLGGTVKKDVIEHTLQAQVNLETDAAWQRVSREANALVRGLLTKDPAARFTAHEALAHEWFSTQSIPDCATDDGSESDDRDSFESCVSY</sequence>
<gene>
    <name evidence="1" type="ORF">PsorP6_018090</name>
</gene>
<name>A0ACC0WEK3_9STRA</name>